<dbReference type="RefSeq" id="WP_073292962.1">
    <property type="nucleotide sequence ID" value="NZ_FRAV01000015.1"/>
</dbReference>
<dbReference type="STRING" id="1302687.SAMN05444267_101560"/>
<dbReference type="Proteomes" id="UP000184364">
    <property type="component" value="Unassembled WGS sequence"/>
</dbReference>
<feature type="compositionally biased region" description="Polar residues" evidence="1">
    <location>
        <begin position="110"/>
        <end position="119"/>
    </location>
</feature>
<evidence type="ECO:0000313" key="3">
    <source>
        <dbReference type="EMBL" id="SHL28921.1"/>
    </source>
</evidence>
<accession>A0A1M6ZEI3</accession>
<evidence type="ECO:0000256" key="2">
    <source>
        <dbReference type="SAM" id="SignalP"/>
    </source>
</evidence>
<keyword evidence="4" id="KW-1185">Reference proteome</keyword>
<evidence type="ECO:0000313" key="4">
    <source>
        <dbReference type="Proteomes" id="UP000184364"/>
    </source>
</evidence>
<reference evidence="4" key="1">
    <citation type="submission" date="2016-11" db="EMBL/GenBank/DDBJ databases">
        <authorList>
            <person name="Varghese N."/>
            <person name="Submissions S."/>
        </authorList>
    </citation>
    <scope>NUCLEOTIDE SEQUENCE [LARGE SCALE GENOMIC DNA]</scope>
    <source>
        <strain evidence="4">DSM 26899</strain>
    </source>
</reference>
<keyword evidence="2" id="KW-0732">Signal</keyword>
<feature type="region of interest" description="Disordered" evidence="1">
    <location>
        <begin position="76"/>
        <end position="119"/>
    </location>
</feature>
<feature type="signal peptide" evidence="2">
    <location>
        <begin position="1"/>
        <end position="17"/>
    </location>
</feature>
<dbReference type="AlphaFoldDB" id="A0A1M6ZEI3"/>
<evidence type="ECO:0000256" key="1">
    <source>
        <dbReference type="SAM" id="MobiDB-lite"/>
    </source>
</evidence>
<dbReference type="EMBL" id="FRAV01000015">
    <property type="protein sequence ID" value="SHL28921.1"/>
    <property type="molecule type" value="Genomic_DNA"/>
</dbReference>
<feature type="compositionally biased region" description="Basic and acidic residues" evidence="1">
    <location>
        <begin position="76"/>
        <end position="109"/>
    </location>
</feature>
<sequence>MKNLVFVILTFFVLCTACSPKETVNLNADQETKVHYDTVAIDSFSTGATSIDVVRKIRMSSQRYQDSIKEAVKVQKEEKRIKDELDKENKKKQDEEKKKSDEEKKKKAAETSSNAPKTE</sequence>
<feature type="chain" id="PRO_5012613054" description="Lipoprotein" evidence="2">
    <location>
        <begin position="18"/>
        <end position="119"/>
    </location>
</feature>
<protein>
    <recommendedName>
        <fullName evidence="5">Lipoprotein</fullName>
    </recommendedName>
</protein>
<proteinExistence type="predicted"/>
<gene>
    <name evidence="3" type="ORF">SAMN05444267_101560</name>
</gene>
<dbReference type="OrthoDB" id="1275184at2"/>
<evidence type="ECO:0008006" key="5">
    <source>
        <dbReference type="Google" id="ProtNLM"/>
    </source>
</evidence>
<name>A0A1M6ZEI3_9FLAO</name>
<organism evidence="3 4">
    <name type="scientific">Chryseobacterium polytrichastri</name>
    <dbReference type="NCBI Taxonomy" id="1302687"/>
    <lineage>
        <taxon>Bacteria</taxon>
        <taxon>Pseudomonadati</taxon>
        <taxon>Bacteroidota</taxon>
        <taxon>Flavobacteriia</taxon>
        <taxon>Flavobacteriales</taxon>
        <taxon>Weeksellaceae</taxon>
        <taxon>Chryseobacterium group</taxon>
        <taxon>Chryseobacterium</taxon>
    </lineage>
</organism>